<protein>
    <submittedName>
        <fullName evidence="1">Uncharacterized protein</fullName>
    </submittedName>
</protein>
<evidence type="ECO:0000313" key="2">
    <source>
        <dbReference type="Proteomes" id="UP001344906"/>
    </source>
</evidence>
<name>A0ABQ6FX44_9CHLR</name>
<accession>A0ABQ6FX44</accession>
<dbReference type="Proteomes" id="UP001344906">
    <property type="component" value="Unassembled WGS sequence"/>
</dbReference>
<gene>
    <name evidence="1" type="ORF">KDH_39520</name>
</gene>
<proteinExistence type="predicted"/>
<sequence length="68" mass="7887">MFWHSIFFIMYTYREIKPHPSARQCERSDGSEAGINQPDGLVLAHNPFSTLCLDHILLIIEGEARNWL</sequence>
<dbReference type="EMBL" id="BSRI01000002">
    <property type="protein sequence ID" value="GLV57114.1"/>
    <property type="molecule type" value="Genomic_DNA"/>
</dbReference>
<comment type="caution">
    <text evidence="1">The sequence shown here is derived from an EMBL/GenBank/DDBJ whole genome shotgun (WGS) entry which is preliminary data.</text>
</comment>
<organism evidence="1 2">
    <name type="scientific">Dictyobacter halimunensis</name>
    <dbReference type="NCBI Taxonomy" id="3026934"/>
    <lineage>
        <taxon>Bacteria</taxon>
        <taxon>Bacillati</taxon>
        <taxon>Chloroflexota</taxon>
        <taxon>Ktedonobacteria</taxon>
        <taxon>Ktedonobacterales</taxon>
        <taxon>Dictyobacteraceae</taxon>
        <taxon>Dictyobacter</taxon>
    </lineage>
</organism>
<reference evidence="1 2" key="1">
    <citation type="submission" date="2023-02" db="EMBL/GenBank/DDBJ databases">
        <title>Dictyobacter halimunensis sp. nov., a new member of the class Ktedonobacteria from forest soil in a geothermal area.</title>
        <authorList>
            <person name="Rachmania M.K."/>
            <person name="Ningsih F."/>
            <person name="Sakai Y."/>
            <person name="Yabe S."/>
            <person name="Yokota A."/>
            <person name="Sjamsuridzal W."/>
        </authorList>
    </citation>
    <scope>NUCLEOTIDE SEQUENCE [LARGE SCALE GENOMIC DNA]</scope>
    <source>
        <strain evidence="1 2">S3.2.2.5</strain>
    </source>
</reference>
<keyword evidence="2" id="KW-1185">Reference proteome</keyword>
<evidence type="ECO:0000313" key="1">
    <source>
        <dbReference type="EMBL" id="GLV57114.1"/>
    </source>
</evidence>